<feature type="transmembrane region" description="Helical" evidence="1">
    <location>
        <begin position="16"/>
        <end position="36"/>
    </location>
</feature>
<organism evidence="2 3">
    <name type="scientific">Rhodoferax ferrireducens</name>
    <dbReference type="NCBI Taxonomy" id="192843"/>
    <lineage>
        <taxon>Bacteria</taxon>
        <taxon>Pseudomonadati</taxon>
        <taxon>Pseudomonadota</taxon>
        <taxon>Betaproteobacteria</taxon>
        <taxon>Burkholderiales</taxon>
        <taxon>Comamonadaceae</taxon>
        <taxon>Rhodoferax</taxon>
    </lineage>
</organism>
<evidence type="ECO:0000313" key="3">
    <source>
        <dbReference type="Proteomes" id="UP001180487"/>
    </source>
</evidence>
<keyword evidence="3" id="KW-1185">Reference proteome</keyword>
<evidence type="ECO:0000313" key="2">
    <source>
        <dbReference type="EMBL" id="MDR7379069.1"/>
    </source>
</evidence>
<gene>
    <name evidence="2" type="ORF">J2X19_003763</name>
</gene>
<dbReference type="RefSeq" id="WP_310375451.1">
    <property type="nucleotide sequence ID" value="NZ_JAVDXT010000004.1"/>
</dbReference>
<proteinExistence type="predicted"/>
<keyword evidence="1" id="KW-0472">Membrane</keyword>
<dbReference type="EMBL" id="JAVDXT010000004">
    <property type="protein sequence ID" value="MDR7379069.1"/>
    <property type="molecule type" value="Genomic_DNA"/>
</dbReference>
<dbReference type="Proteomes" id="UP001180487">
    <property type="component" value="Unassembled WGS sequence"/>
</dbReference>
<feature type="transmembrane region" description="Helical" evidence="1">
    <location>
        <begin position="124"/>
        <end position="143"/>
    </location>
</feature>
<sequence>MLHYLMHAAEHPWQEQLLYAGVFLAAILLLFLVFWWRKRAARPRQGDFAALVQRNSIAEALVEQQQQSPLADAADAWQQTQTALGTVKTGVERALTLVWLLLSGLLCAISILFVLIGLVKFPALNWGLQGFYLALAAVSAWFARAQWRDLRGVK</sequence>
<feature type="transmembrane region" description="Helical" evidence="1">
    <location>
        <begin position="97"/>
        <end position="118"/>
    </location>
</feature>
<keyword evidence="1" id="KW-1133">Transmembrane helix</keyword>
<protein>
    <submittedName>
        <fullName evidence="2">Flp pilus assembly protein TadB</fullName>
    </submittedName>
</protein>
<accession>A0ABU2CCM5</accession>
<evidence type="ECO:0000256" key="1">
    <source>
        <dbReference type="SAM" id="Phobius"/>
    </source>
</evidence>
<keyword evidence="1" id="KW-0812">Transmembrane</keyword>
<name>A0ABU2CCM5_9BURK</name>
<reference evidence="2 3" key="1">
    <citation type="submission" date="2023-07" db="EMBL/GenBank/DDBJ databases">
        <title>Sorghum-associated microbial communities from plants grown in Nebraska, USA.</title>
        <authorList>
            <person name="Schachtman D."/>
        </authorList>
    </citation>
    <scope>NUCLEOTIDE SEQUENCE [LARGE SCALE GENOMIC DNA]</scope>
    <source>
        <strain evidence="2 3">BE313</strain>
    </source>
</reference>
<comment type="caution">
    <text evidence="2">The sequence shown here is derived from an EMBL/GenBank/DDBJ whole genome shotgun (WGS) entry which is preliminary data.</text>
</comment>